<evidence type="ECO:0000259" key="6">
    <source>
        <dbReference type="Pfam" id="PF13873"/>
    </source>
</evidence>
<protein>
    <recommendedName>
        <fullName evidence="2">Regulatory protein zeste</fullName>
    </recommendedName>
</protein>
<name>A0ABM3LMV6_BICAN</name>
<keyword evidence="3" id="KW-0805">Transcription regulation</keyword>
<evidence type="ECO:0000313" key="8">
    <source>
        <dbReference type="RefSeq" id="XP_052740417.1"/>
    </source>
</evidence>
<dbReference type="Proteomes" id="UP001652582">
    <property type="component" value="Chromosome 1"/>
</dbReference>
<comment type="function">
    <text evidence="5">Involved in transvection phenomena (= synapsis-dependent gene expression), where the synaptic pairing of chromosomes carrying genes with which zeste interacts influences the expression of these genes. Zeste binds to DNA and stimulates transcription from a nearby promoter.</text>
</comment>
<accession>A0ABM3LMV6</accession>
<keyword evidence="7" id="KW-1185">Reference proteome</keyword>
<evidence type="ECO:0000256" key="1">
    <source>
        <dbReference type="ARBA" id="ARBA00011764"/>
    </source>
</evidence>
<reference evidence="7" key="1">
    <citation type="submission" date="2025-05" db="UniProtKB">
        <authorList>
            <consortium name="RefSeq"/>
        </authorList>
    </citation>
    <scope>NUCLEOTIDE SEQUENCE [LARGE SCALE GENOMIC DNA]</scope>
</reference>
<evidence type="ECO:0000256" key="2">
    <source>
        <dbReference type="ARBA" id="ARBA00016807"/>
    </source>
</evidence>
<keyword evidence="4" id="KW-0804">Transcription</keyword>
<dbReference type="Pfam" id="PF13873">
    <property type="entry name" value="Myb_DNA-bind_5"/>
    <property type="match status" value="1"/>
</dbReference>
<feature type="domain" description="Myb/SANT-like DNA-binding" evidence="6">
    <location>
        <begin position="49"/>
        <end position="88"/>
    </location>
</feature>
<evidence type="ECO:0000256" key="4">
    <source>
        <dbReference type="ARBA" id="ARBA00023163"/>
    </source>
</evidence>
<sequence>MTFVFVTSKFKCSAKLQYASPHLKWDIVLPRYKKEATLTNSFSSHVLPNTTWDRVTNKFNNNTFVTKRATIQLRRCWEKIKKHAKDDRTKEIKTRMATGGGSPCLPSQDYVPGVEEVVPHLMIEIPGTIDSNTIFESERQTETSITTTCTISTRCKTPIMSQSILQDCDQSVLRRYLDSTQTACETMNNQINEHLTSRMNIIISPEAETIEPTDTCNISSPLMPRTELPYTERRRRLASTAASEVITLRKNNILKERNEQQDLYKIRRSILEIEFQKESEMLRHLQKLNSIKEMNEIEILEHQRALRKIELQRALEHAN</sequence>
<evidence type="ECO:0000256" key="5">
    <source>
        <dbReference type="ARBA" id="ARBA00025466"/>
    </source>
</evidence>
<gene>
    <name evidence="8" type="primary">LOC128198528</name>
</gene>
<dbReference type="RefSeq" id="XP_052740417.1">
    <property type="nucleotide sequence ID" value="XM_052884457.1"/>
</dbReference>
<dbReference type="InterPro" id="IPR028002">
    <property type="entry name" value="Myb_DNA-bind_5"/>
</dbReference>
<proteinExistence type="predicted"/>
<comment type="subunit">
    <text evidence="1">Self-associates forming complexes of several hundred monomers.</text>
</comment>
<organism evidence="7 8">
    <name type="scientific">Bicyclus anynana</name>
    <name type="common">Squinting bush brown butterfly</name>
    <dbReference type="NCBI Taxonomy" id="110368"/>
    <lineage>
        <taxon>Eukaryota</taxon>
        <taxon>Metazoa</taxon>
        <taxon>Ecdysozoa</taxon>
        <taxon>Arthropoda</taxon>
        <taxon>Hexapoda</taxon>
        <taxon>Insecta</taxon>
        <taxon>Pterygota</taxon>
        <taxon>Neoptera</taxon>
        <taxon>Endopterygota</taxon>
        <taxon>Lepidoptera</taxon>
        <taxon>Glossata</taxon>
        <taxon>Ditrysia</taxon>
        <taxon>Papilionoidea</taxon>
        <taxon>Nymphalidae</taxon>
        <taxon>Satyrinae</taxon>
        <taxon>Satyrini</taxon>
        <taxon>Mycalesina</taxon>
        <taxon>Bicyclus</taxon>
    </lineage>
</organism>
<evidence type="ECO:0000256" key="3">
    <source>
        <dbReference type="ARBA" id="ARBA00023015"/>
    </source>
</evidence>
<reference evidence="8" key="2">
    <citation type="submission" date="2025-08" db="UniProtKB">
        <authorList>
            <consortium name="RefSeq"/>
        </authorList>
    </citation>
    <scope>IDENTIFICATION</scope>
</reference>
<evidence type="ECO:0000313" key="7">
    <source>
        <dbReference type="Proteomes" id="UP001652582"/>
    </source>
</evidence>
<dbReference type="GeneID" id="128198528"/>